<evidence type="ECO:0000313" key="3">
    <source>
        <dbReference type="EMBL" id="GEA84396.1"/>
    </source>
</evidence>
<evidence type="ECO:0000313" key="4">
    <source>
        <dbReference type="Proteomes" id="UP000320461"/>
    </source>
</evidence>
<dbReference type="EMBL" id="BJLQ01000014">
    <property type="protein sequence ID" value="GEA84396.1"/>
    <property type="molecule type" value="Genomic_DNA"/>
</dbReference>
<reference evidence="3 4" key="1">
    <citation type="submission" date="2019-06" db="EMBL/GenBank/DDBJ databases">
        <title>Whole genome shotgun sequence of Cellulomonas gelida NBRC 3748.</title>
        <authorList>
            <person name="Hosoyama A."/>
            <person name="Uohara A."/>
            <person name="Ohji S."/>
            <person name="Ichikawa N."/>
        </authorList>
    </citation>
    <scope>NUCLEOTIDE SEQUENCE [LARGE SCALE GENOMIC DNA]</scope>
    <source>
        <strain evidence="3 4">NBRC 3748</strain>
    </source>
</reference>
<dbReference type="RefSeq" id="WP_141370186.1">
    <property type="nucleotide sequence ID" value="NZ_BJLQ01000014.1"/>
</dbReference>
<feature type="region of interest" description="Disordered" evidence="1">
    <location>
        <begin position="50"/>
        <end position="83"/>
    </location>
</feature>
<feature type="domain" description="Helix-turn-helix" evidence="2">
    <location>
        <begin position="4"/>
        <end position="53"/>
    </location>
</feature>
<dbReference type="Pfam" id="PF12728">
    <property type="entry name" value="HTH_17"/>
    <property type="match status" value="1"/>
</dbReference>
<dbReference type="AlphaFoldDB" id="A0A4Y3KL45"/>
<dbReference type="InterPro" id="IPR041657">
    <property type="entry name" value="HTH_17"/>
</dbReference>
<evidence type="ECO:0000256" key="1">
    <source>
        <dbReference type="SAM" id="MobiDB-lite"/>
    </source>
</evidence>
<dbReference type="OrthoDB" id="5076426at2"/>
<sequence>MRAMTPADVADDLRLENVEAVLRMLRAGTLPGFKVGRAWRVDPDELAEWKAKKAARPGDPNRIEPRSARSQAALDRHARLRRQ</sequence>
<protein>
    <recommendedName>
        <fullName evidence="2">Helix-turn-helix domain-containing protein</fullName>
    </recommendedName>
</protein>
<accession>A0A4Y3KL45</accession>
<name>A0A4Y3KL45_9CELL</name>
<keyword evidence="4" id="KW-1185">Reference proteome</keyword>
<comment type="caution">
    <text evidence="3">The sequence shown here is derived from an EMBL/GenBank/DDBJ whole genome shotgun (WGS) entry which is preliminary data.</text>
</comment>
<dbReference type="Proteomes" id="UP000320461">
    <property type="component" value="Unassembled WGS sequence"/>
</dbReference>
<gene>
    <name evidence="3" type="ORF">CGE01nite_16470</name>
</gene>
<proteinExistence type="predicted"/>
<evidence type="ECO:0000259" key="2">
    <source>
        <dbReference type="Pfam" id="PF12728"/>
    </source>
</evidence>
<organism evidence="3 4">
    <name type="scientific">Cellulomonas gelida</name>
    <dbReference type="NCBI Taxonomy" id="1712"/>
    <lineage>
        <taxon>Bacteria</taxon>
        <taxon>Bacillati</taxon>
        <taxon>Actinomycetota</taxon>
        <taxon>Actinomycetes</taxon>
        <taxon>Micrococcales</taxon>
        <taxon>Cellulomonadaceae</taxon>
        <taxon>Cellulomonas</taxon>
    </lineage>
</organism>